<dbReference type="InParanoid" id="G5C964"/>
<accession>G5C964</accession>
<name>G5C964_HETGA</name>
<proteinExistence type="predicted"/>
<gene>
    <name evidence="1" type="ORF">GW7_11399</name>
</gene>
<dbReference type="EMBL" id="JH173963">
    <property type="protein sequence ID" value="EHB18075.1"/>
    <property type="molecule type" value="Genomic_DNA"/>
</dbReference>
<dbReference type="Proteomes" id="UP000006813">
    <property type="component" value="Unassembled WGS sequence"/>
</dbReference>
<organism evidence="1 2">
    <name type="scientific">Heterocephalus glaber</name>
    <name type="common">Naked mole rat</name>
    <dbReference type="NCBI Taxonomy" id="10181"/>
    <lineage>
        <taxon>Eukaryota</taxon>
        <taxon>Metazoa</taxon>
        <taxon>Chordata</taxon>
        <taxon>Craniata</taxon>
        <taxon>Vertebrata</taxon>
        <taxon>Euteleostomi</taxon>
        <taxon>Mammalia</taxon>
        <taxon>Eutheria</taxon>
        <taxon>Euarchontoglires</taxon>
        <taxon>Glires</taxon>
        <taxon>Rodentia</taxon>
        <taxon>Hystricomorpha</taxon>
        <taxon>Bathyergidae</taxon>
        <taxon>Heterocephalus</taxon>
    </lineage>
</organism>
<evidence type="ECO:0000313" key="2">
    <source>
        <dbReference type="Proteomes" id="UP000006813"/>
    </source>
</evidence>
<dbReference type="AlphaFoldDB" id="G5C964"/>
<reference evidence="1 2" key="1">
    <citation type="journal article" date="2011" name="Nature">
        <title>Genome sequencing reveals insights into physiology and longevity of the naked mole rat.</title>
        <authorList>
            <person name="Kim E.B."/>
            <person name="Fang X."/>
            <person name="Fushan A.A."/>
            <person name="Huang Z."/>
            <person name="Lobanov A.V."/>
            <person name="Han L."/>
            <person name="Marino S.M."/>
            <person name="Sun X."/>
            <person name="Turanov A.A."/>
            <person name="Yang P."/>
            <person name="Yim S.H."/>
            <person name="Zhao X."/>
            <person name="Kasaikina M.V."/>
            <person name="Stoletzki N."/>
            <person name="Peng C."/>
            <person name="Polak P."/>
            <person name="Xiong Z."/>
            <person name="Kiezun A."/>
            <person name="Zhu Y."/>
            <person name="Chen Y."/>
            <person name="Kryukov G.V."/>
            <person name="Zhang Q."/>
            <person name="Peshkin L."/>
            <person name="Yang L."/>
            <person name="Bronson R.T."/>
            <person name="Buffenstein R."/>
            <person name="Wang B."/>
            <person name="Han C."/>
            <person name="Li Q."/>
            <person name="Chen L."/>
            <person name="Zhao W."/>
            <person name="Sunyaev S.R."/>
            <person name="Park T.J."/>
            <person name="Zhang G."/>
            <person name="Wang J."/>
            <person name="Gladyshev V.N."/>
        </authorList>
    </citation>
    <scope>NUCLEOTIDE SEQUENCE [LARGE SCALE GENOMIC DNA]</scope>
</reference>
<protein>
    <submittedName>
        <fullName evidence="1">Uncharacterized protein</fullName>
    </submittedName>
</protein>
<evidence type="ECO:0000313" key="1">
    <source>
        <dbReference type="EMBL" id="EHB18075.1"/>
    </source>
</evidence>
<sequence length="66" mass="6913">MAAALAGEPVLKAVGTERMFSVPQTEEGDVIEREPSAAVEQTVVSCTNIAALRAVAKFAVIVLKEV</sequence>